<evidence type="ECO:0000313" key="5">
    <source>
        <dbReference type="EMBL" id="MFC7292131.1"/>
    </source>
</evidence>
<keyword evidence="3" id="KW-0067">ATP-binding</keyword>
<sequence length="313" mass="33034">MSLTILASGMQATLQGNPRLGFRHQGVPSSGPADSLSHALANIALGNEADTANIEITGGGFKAVINAPISIALTGAPSSATLNNVPLHFYTPIHANAGDTLIIPPPSLGLRIYLAVTGGFEAQTFLKSTSTYLPANFGGHLGRGLQKDDILKFADNPPSLPSQIIPQHIRPFFSRQWSLRFCEGPEFHVLTQESAKQLTHSPFKASSRLSRMGIQLEGTPLNLSSDGKMKSAPVFAGTIQCPENGLPFILLADAQTTGGYPRIGTIASCDRHRLGQIQAGDQITLISLSPEAALTALKQKLSALAALTTKPLT</sequence>
<dbReference type="Pfam" id="PF02626">
    <property type="entry name" value="CT_A_B"/>
    <property type="match status" value="1"/>
</dbReference>
<dbReference type="SMART" id="SM00797">
    <property type="entry name" value="AHS2"/>
    <property type="match status" value="1"/>
</dbReference>
<reference evidence="6" key="1">
    <citation type="journal article" date="2019" name="Int. J. Syst. Evol. Microbiol.">
        <title>The Global Catalogue of Microorganisms (GCM) 10K type strain sequencing project: providing services to taxonomists for standard genome sequencing and annotation.</title>
        <authorList>
            <consortium name="The Broad Institute Genomics Platform"/>
            <consortium name="The Broad Institute Genome Sequencing Center for Infectious Disease"/>
            <person name="Wu L."/>
            <person name="Ma J."/>
        </authorList>
    </citation>
    <scope>NUCLEOTIDE SEQUENCE [LARGE SCALE GENOMIC DNA]</scope>
    <source>
        <strain evidence="6">CCUG 51308</strain>
    </source>
</reference>
<dbReference type="PANTHER" id="PTHR43309:SF3">
    <property type="entry name" value="5-OXOPROLINASE SUBUNIT C"/>
    <property type="match status" value="1"/>
</dbReference>
<dbReference type="InterPro" id="IPR052708">
    <property type="entry name" value="PxpC"/>
</dbReference>
<gene>
    <name evidence="5" type="ORF">ACFQS8_10930</name>
</gene>
<proteinExistence type="predicted"/>
<evidence type="ECO:0000256" key="2">
    <source>
        <dbReference type="ARBA" id="ARBA00022801"/>
    </source>
</evidence>
<name>A0ABW2ILU6_9PROT</name>
<dbReference type="PANTHER" id="PTHR43309">
    <property type="entry name" value="5-OXOPROLINASE SUBUNIT C"/>
    <property type="match status" value="1"/>
</dbReference>
<feature type="domain" description="Carboxyltransferase" evidence="4">
    <location>
        <begin position="24"/>
        <end position="304"/>
    </location>
</feature>
<protein>
    <submittedName>
        <fullName evidence="5">Biotin-dependent carboxyltransferase family protein</fullName>
    </submittedName>
</protein>
<evidence type="ECO:0000313" key="6">
    <source>
        <dbReference type="Proteomes" id="UP001596492"/>
    </source>
</evidence>
<comment type="caution">
    <text evidence="5">The sequence shown here is derived from an EMBL/GenBank/DDBJ whole genome shotgun (WGS) entry which is preliminary data.</text>
</comment>
<dbReference type="InterPro" id="IPR003778">
    <property type="entry name" value="CT_A_B"/>
</dbReference>
<dbReference type="SUPFAM" id="SSF50891">
    <property type="entry name" value="Cyclophilin-like"/>
    <property type="match status" value="1"/>
</dbReference>
<dbReference type="Gene3D" id="2.40.100.10">
    <property type="entry name" value="Cyclophilin-like"/>
    <property type="match status" value="1"/>
</dbReference>
<keyword evidence="1" id="KW-0547">Nucleotide-binding</keyword>
<dbReference type="EMBL" id="JBHTBR010000005">
    <property type="protein sequence ID" value="MFC7292131.1"/>
    <property type="molecule type" value="Genomic_DNA"/>
</dbReference>
<dbReference type="NCBIfam" id="TIGR00724">
    <property type="entry name" value="urea_amlyse_rel"/>
    <property type="match status" value="1"/>
</dbReference>
<dbReference type="InterPro" id="IPR029000">
    <property type="entry name" value="Cyclophilin-like_dom_sf"/>
</dbReference>
<evidence type="ECO:0000256" key="1">
    <source>
        <dbReference type="ARBA" id="ARBA00022741"/>
    </source>
</evidence>
<evidence type="ECO:0000256" key="3">
    <source>
        <dbReference type="ARBA" id="ARBA00022840"/>
    </source>
</evidence>
<organism evidence="5 6">
    <name type="scientific">Hirschia litorea</name>
    <dbReference type="NCBI Taxonomy" id="1199156"/>
    <lineage>
        <taxon>Bacteria</taxon>
        <taxon>Pseudomonadati</taxon>
        <taxon>Pseudomonadota</taxon>
        <taxon>Alphaproteobacteria</taxon>
        <taxon>Hyphomonadales</taxon>
        <taxon>Hyphomonadaceae</taxon>
        <taxon>Hirschia</taxon>
    </lineage>
</organism>
<evidence type="ECO:0000259" key="4">
    <source>
        <dbReference type="SMART" id="SM00797"/>
    </source>
</evidence>
<keyword evidence="6" id="KW-1185">Reference proteome</keyword>
<dbReference type="Proteomes" id="UP001596492">
    <property type="component" value="Unassembled WGS sequence"/>
</dbReference>
<keyword evidence="2" id="KW-0378">Hydrolase</keyword>
<dbReference type="RefSeq" id="WP_382167371.1">
    <property type="nucleotide sequence ID" value="NZ_JBHTBR010000005.1"/>
</dbReference>
<accession>A0ABW2ILU6</accession>